<evidence type="ECO:0000313" key="2">
    <source>
        <dbReference type="Proteomes" id="UP000235388"/>
    </source>
</evidence>
<evidence type="ECO:0000313" key="1">
    <source>
        <dbReference type="EMBL" id="PLW42723.1"/>
    </source>
</evidence>
<dbReference type="PANTHER" id="PTHR33246:SF51">
    <property type="entry name" value="MYB_SANT-LIKE DOMAIN-CONTAINING PROTEIN"/>
    <property type="match status" value="1"/>
</dbReference>
<dbReference type="PANTHER" id="PTHR33246">
    <property type="entry name" value="CCHC-TYPE DOMAIN-CONTAINING PROTEIN"/>
    <property type="match status" value="1"/>
</dbReference>
<gene>
    <name evidence="1" type="ORF">PCANC_07919</name>
</gene>
<protein>
    <submittedName>
        <fullName evidence="1">Uncharacterized protein</fullName>
    </submittedName>
</protein>
<reference evidence="1 2" key="1">
    <citation type="submission" date="2017-11" db="EMBL/GenBank/DDBJ databases">
        <title>De novo assembly and phasing of dikaryotic genomes from two isolates of Puccinia coronata f. sp. avenae, the causal agent of oat crown rust.</title>
        <authorList>
            <person name="Miller M.E."/>
            <person name="Zhang Y."/>
            <person name="Omidvar V."/>
            <person name="Sperschneider J."/>
            <person name="Schwessinger B."/>
            <person name="Raley C."/>
            <person name="Palmer J.M."/>
            <person name="Garnica D."/>
            <person name="Upadhyaya N."/>
            <person name="Rathjen J."/>
            <person name="Taylor J.M."/>
            <person name="Park R.F."/>
            <person name="Dodds P.N."/>
            <person name="Hirsch C.D."/>
            <person name="Kianian S.F."/>
            <person name="Figueroa M."/>
        </authorList>
    </citation>
    <scope>NUCLEOTIDE SEQUENCE [LARGE SCALE GENOMIC DNA]</scope>
    <source>
        <strain evidence="1">12NC29</strain>
    </source>
</reference>
<keyword evidence="2" id="KW-1185">Reference proteome</keyword>
<dbReference type="Proteomes" id="UP000235388">
    <property type="component" value="Unassembled WGS sequence"/>
</dbReference>
<organism evidence="1 2">
    <name type="scientific">Puccinia coronata f. sp. avenae</name>
    <dbReference type="NCBI Taxonomy" id="200324"/>
    <lineage>
        <taxon>Eukaryota</taxon>
        <taxon>Fungi</taxon>
        <taxon>Dikarya</taxon>
        <taxon>Basidiomycota</taxon>
        <taxon>Pucciniomycotina</taxon>
        <taxon>Pucciniomycetes</taxon>
        <taxon>Pucciniales</taxon>
        <taxon>Pucciniaceae</taxon>
        <taxon>Puccinia</taxon>
    </lineage>
</organism>
<sequence length="237" mass="26066">MLKFSCIEEFKPPATHLRPETWSQDNTAVCSVITQTVDSLNYHHICDFKDDAAGMWAALKAAHKDSSSGGQMYWLRKLIQSHMTGDNVDSHLKKLGGYAEKLNALITTKNPLTAGDVFSMAILISLPSNWLHCVSAMMNKEQVPSLRVITALKAESLCQKSCRDQLEPVAVAKDEVSAAAAVDKSNLLCTFCNQNGHDLTMCNNANKILKDAKVKRQQEFQSCQGGDSSLSKPKSDF</sequence>
<dbReference type="Pfam" id="PF14223">
    <property type="entry name" value="Retrotran_gag_2"/>
    <property type="match status" value="1"/>
</dbReference>
<accession>A0A2N5UYA5</accession>
<dbReference type="OrthoDB" id="2507032at2759"/>
<name>A0A2N5UYA5_9BASI</name>
<proteinExistence type="predicted"/>
<dbReference type="AlphaFoldDB" id="A0A2N5UYA5"/>
<dbReference type="STRING" id="200324.A0A2N5UYA5"/>
<comment type="caution">
    <text evidence="1">The sequence shown here is derived from an EMBL/GenBank/DDBJ whole genome shotgun (WGS) entry which is preliminary data.</text>
</comment>
<dbReference type="EMBL" id="PGCJ01000155">
    <property type="protein sequence ID" value="PLW42723.1"/>
    <property type="molecule type" value="Genomic_DNA"/>
</dbReference>